<name>A0A1G2E3T8_9BACT</name>
<comment type="caution">
    <text evidence="1">The sequence shown here is derived from an EMBL/GenBank/DDBJ whole genome shotgun (WGS) entry which is preliminary data.</text>
</comment>
<evidence type="ECO:0000313" key="2">
    <source>
        <dbReference type="Proteomes" id="UP000178721"/>
    </source>
</evidence>
<protein>
    <submittedName>
        <fullName evidence="1">Uncharacterized protein</fullName>
    </submittedName>
</protein>
<dbReference type="AlphaFoldDB" id="A0A1G2E3T8"/>
<accession>A0A1G2E3T8</accession>
<gene>
    <name evidence="1" type="ORF">A2654_00825</name>
</gene>
<dbReference type="Proteomes" id="UP000178721">
    <property type="component" value="Unassembled WGS sequence"/>
</dbReference>
<proteinExistence type="predicted"/>
<evidence type="ECO:0000313" key="1">
    <source>
        <dbReference type="EMBL" id="OGZ20527.1"/>
    </source>
</evidence>
<reference evidence="1 2" key="1">
    <citation type="journal article" date="2016" name="Nat. Commun.">
        <title>Thousands of microbial genomes shed light on interconnected biogeochemical processes in an aquifer system.</title>
        <authorList>
            <person name="Anantharaman K."/>
            <person name="Brown C.T."/>
            <person name="Hug L.A."/>
            <person name="Sharon I."/>
            <person name="Castelle C.J."/>
            <person name="Probst A.J."/>
            <person name="Thomas B.C."/>
            <person name="Singh A."/>
            <person name="Wilkins M.J."/>
            <person name="Karaoz U."/>
            <person name="Brodie E.L."/>
            <person name="Williams K.H."/>
            <person name="Hubbard S.S."/>
            <person name="Banfield J.F."/>
        </authorList>
    </citation>
    <scope>NUCLEOTIDE SEQUENCE [LARGE SCALE GENOMIC DNA]</scope>
</reference>
<dbReference type="EMBL" id="MHMA01000008">
    <property type="protein sequence ID" value="OGZ20527.1"/>
    <property type="molecule type" value="Genomic_DNA"/>
</dbReference>
<sequence length="173" mass="19647">MEPKRPLFDMGKPIWWHHRGFKMKLRRSEIPSHTILIEGGAAMVLIAKGGHKSWLIDWRVTHYFPDIKVDGRTFMSSQELAGAFGLEDYISQDSEWLIERFGGSAAIQGKFIRWREYLNIPCPGTGHDGDPNVSIEIDHDIKKAVRDLLSAETALSIEPAREISERILEPVPA</sequence>
<organism evidence="1 2">
    <name type="scientific">Candidatus Nealsonbacteria bacterium RIFCSPHIGHO2_01_FULL_43_31</name>
    <dbReference type="NCBI Taxonomy" id="1801665"/>
    <lineage>
        <taxon>Bacteria</taxon>
        <taxon>Candidatus Nealsoniibacteriota</taxon>
    </lineage>
</organism>